<protein>
    <recommendedName>
        <fullName evidence="4">PEP-CTERM protein-sorting domain-containing protein</fullName>
    </recommendedName>
</protein>
<dbReference type="Proteomes" id="UP000252107">
    <property type="component" value="Unassembled WGS sequence"/>
</dbReference>
<gene>
    <name evidence="2" type="ORF">A6770_39745</name>
</gene>
<sequence>MKKLLMATATATIVALGSLGTQQAEAITIFTSRTDWNTAVIGNDTFVEDFESFTSDTEFRTTPVNVGEFTLLQIGKNPRFRNLIEVSPFEFEDNNGTNHASVFTDFGATTVDLTLNTPVFAWGADFFGTDETTGERLNLNLVLDKGGVFSTIPVTVNDGFFGFVTNPVEDIRRVIFVSRNNNSGEDSGGEGFGLDNVTGARSEVPPVPEPSTILSSAMVLGFGAVFKRGYSRRQKKAKYN</sequence>
<name>A0A367RNY8_9NOSO</name>
<comment type="caution">
    <text evidence="2">The sequence shown here is derived from an EMBL/GenBank/DDBJ whole genome shotgun (WGS) entry which is preliminary data.</text>
</comment>
<evidence type="ECO:0000256" key="1">
    <source>
        <dbReference type="SAM" id="SignalP"/>
    </source>
</evidence>
<evidence type="ECO:0000313" key="3">
    <source>
        <dbReference type="Proteomes" id="UP000252107"/>
    </source>
</evidence>
<reference evidence="2" key="1">
    <citation type="submission" date="2016-04" db="EMBL/GenBank/DDBJ databases">
        <authorList>
            <person name="Tabuchi Yagui T.R."/>
        </authorList>
    </citation>
    <scope>NUCLEOTIDE SEQUENCE [LARGE SCALE GENOMIC DNA]</scope>
    <source>
        <strain evidence="2">NIES-26</strain>
    </source>
</reference>
<proteinExistence type="predicted"/>
<dbReference type="AlphaFoldDB" id="A0A367RNY8"/>
<dbReference type="NCBIfam" id="TIGR04155">
    <property type="entry name" value="cyano_PEP"/>
    <property type="match status" value="1"/>
</dbReference>
<evidence type="ECO:0000313" key="2">
    <source>
        <dbReference type="EMBL" id="RCJ38266.1"/>
    </source>
</evidence>
<keyword evidence="3" id="KW-1185">Reference proteome</keyword>
<feature type="signal peptide" evidence="1">
    <location>
        <begin position="1"/>
        <end position="26"/>
    </location>
</feature>
<feature type="chain" id="PRO_5016875963" description="PEP-CTERM protein-sorting domain-containing protein" evidence="1">
    <location>
        <begin position="27"/>
        <end position="240"/>
    </location>
</feature>
<keyword evidence="1" id="KW-0732">Signal</keyword>
<accession>A0A367RNY8</accession>
<organism evidence="2 3">
    <name type="scientific">Nostoc minutum NIES-26</name>
    <dbReference type="NCBI Taxonomy" id="1844469"/>
    <lineage>
        <taxon>Bacteria</taxon>
        <taxon>Bacillati</taxon>
        <taxon>Cyanobacteriota</taxon>
        <taxon>Cyanophyceae</taxon>
        <taxon>Nostocales</taxon>
        <taxon>Nostocaceae</taxon>
        <taxon>Nostoc</taxon>
    </lineage>
</organism>
<evidence type="ECO:0008006" key="4">
    <source>
        <dbReference type="Google" id="ProtNLM"/>
    </source>
</evidence>
<dbReference type="InterPro" id="IPR026374">
    <property type="entry name" value="Cyano_PEP"/>
</dbReference>
<dbReference type="EMBL" id="LXQD01000099">
    <property type="protein sequence ID" value="RCJ38266.1"/>
    <property type="molecule type" value="Genomic_DNA"/>
</dbReference>